<feature type="compositionally biased region" description="Pro residues" evidence="1">
    <location>
        <begin position="150"/>
        <end position="169"/>
    </location>
</feature>
<feature type="compositionally biased region" description="Pro residues" evidence="1">
    <location>
        <begin position="100"/>
        <end position="123"/>
    </location>
</feature>
<feature type="compositionally biased region" description="Low complexity" evidence="1">
    <location>
        <begin position="265"/>
        <end position="291"/>
    </location>
</feature>
<feature type="compositionally biased region" description="Low complexity" evidence="1">
    <location>
        <begin position="139"/>
        <end position="149"/>
    </location>
</feature>
<gene>
    <name evidence="2" type="ORF">CB5_LOCUS9885</name>
</gene>
<feature type="compositionally biased region" description="Gly residues" evidence="1">
    <location>
        <begin position="323"/>
        <end position="337"/>
    </location>
</feature>
<feature type="compositionally biased region" description="Low complexity" evidence="1">
    <location>
        <begin position="224"/>
        <end position="234"/>
    </location>
</feature>
<evidence type="ECO:0000313" key="2">
    <source>
        <dbReference type="EMBL" id="CAD1826674.1"/>
    </source>
</evidence>
<reference evidence="2" key="1">
    <citation type="submission" date="2020-07" db="EMBL/GenBank/DDBJ databases">
        <authorList>
            <person name="Lin J."/>
        </authorList>
    </citation>
    <scope>NUCLEOTIDE SEQUENCE</scope>
</reference>
<evidence type="ECO:0000256" key="1">
    <source>
        <dbReference type="SAM" id="MobiDB-lite"/>
    </source>
</evidence>
<proteinExistence type="predicted"/>
<dbReference type="PRINTS" id="PR01217">
    <property type="entry name" value="PRICHEXTENSN"/>
</dbReference>
<feature type="compositionally biased region" description="Low complexity" evidence="1">
    <location>
        <begin position="298"/>
        <end position="322"/>
    </location>
</feature>
<protein>
    <submittedName>
        <fullName evidence="2">Uncharacterized protein</fullName>
    </submittedName>
</protein>
<organism evidence="2">
    <name type="scientific">Ananas comosus var. bracteatus</name>
    <name type="common">red pineapple</name>
    <dbReference type="NCBI Taxonomy" id="296719"/>
    <lineage>
        <taxon>Eukaryota</taxon>
        <taxon>Viridiplantae</taxon>
        <taxon>Streptophyta</taxon>
        <taxon>Embryophyta</taxon>
        <taxon>Tracheophyta</taxon>
        <taxon>Spermatophyta</taxon>
        <taxon>Magnoliopsida</taxon>
        <taxon>Liliopsida</taxon>
        <taxon>Poales</taxon>
        <taxon>Bromeliaceae</taxon>
        <taxon>Bromelioideae</taxon>
        <taxon>Ananas</taxon>
    </lineage>
</organism>
<sequence>MMSSSAPSCASDDALPIPRVAIFPFVSKGHTIPLVHLARLLHRRRLAAVTFLATPLNAPFVRRSLAPAEAAIVELPTSRPGASTAPTNSPPRPSSSTSSAPPPSSAPPSPNPSAAPLPPPSSSPTPSSSGPTPPPPSSASPASSSAAWAPSPPPRASPSPSTSPTPASPPGSSRSRFTPSRVSGSRGPISPAVRRPGPEGPPLGLHRGGWCRHADLPRHPGQHLLRAGAALRGPLDPRPRGPGLVRRTPLPGPRRRPRSGPVPPDGLARLPARRGPAGPVRGVRVPGAAASGPGGAARGRAGPVRAGLPLGGPARRTRVAAGRGAGAGGRGVGGPGADPGARERAGVRDALRVELGAGEPELRGAHADVADDGGAVPQRQVRRGRAARRTAAAAERRRRRDVGGGGGRREDGEGADSGETGKQAAARAEELKAMARQAMESGSGSSWTALATMIHDVCGSTEIQK</sequence>
<feature type="compositionally biased region" description="Basic and acidic residues" evidence="1">
    <location>
        <begin position="360"/>
        <end position="369"/>
    </location>
</feature>
<dbReference type="AlphaFoldDB" id="A0A6V7P7K0"/>
<dbReference type="Gene3D" id="3.40.50.2000">
    <property type="entry name" value="Glycogen Phosphorylase B"/>
    <property type="match status" value="1"/>
</dbReference>
<dbReference type="SUPFAM" id="SSF53756">
    <property type="entry name" value="UDP-Glycosyltransferase/glycogen phosphorylase"/>
    <property type="match status" value="1"/>
</dbReference>
<feature type="region of interest" description="Disordered" evidence="1">
    <location>
        <begin position="76"/>
        <end position="427"/>
    </location>
</feature>
<name>A0A6V7P7K0_ANACO</name>
<accession>A0A6V7P7K0</accession>
<dbReference type="EMBL" id="LR862146">
    <property type="protein sequence ID" value="CAD1826674.1"/>
    <property type="molecule type" value="Genomic_DNA"/>
</dbReference>
<feature type="compositionally biased region" description="Basic and acidic residues" evidence="1">
    <location>
        <begin position="340"/>
        <end position="352"/>
    </location>
</feature>